<accession>A0A140DTK8</accession>
<protein>
    <submittedName>
        <fullName evidence="1">Uncharacterized protein</fullName>
    </submittedName>
</protein>
<name>A0A140DTK8_9FIRM</name>
<proteinExistence type="predicted"/>
<reference evidence="1 2" key="1">
    <citation type="journal article" date="2016" name="Gut Pathog.">
        <title>Whole genome sequencing of "Faecalibaculum rodentium" ALO17, isolated from C57BL/6J laboratory mouse feces.</title>
        <authorList>
            <person name="Lim S."/>
            <person name="Chang D.H."/>
            <person name="Ahn S."/>
            <person name="Kim B.C."/>
        </authorList>
    </citation>
    <scope>NUCLEOTIDE SEQUENCE [LARGE SCALE GENOMIC DNA]</scope>
    <source>
        <strain evidence="1 2">Alo17</strain>
    </source>
</reference>
<evidence type="ECO:0000313" key="1">
    <source>
        <dbReference type="EMBL" id="AMK53985.1"/>
    </source>
</evidence>
<dbReference type="EMBL" id="CP011391">
    <property type="protein sequence ID" value="AMK53985.1"/>
    <property type="molecule type" value="Genomic_DNA"/>
</dbReference>
<dbReference type="KEGG" id="fro:AALO17_08510"/>
<dbReference type="Proteomes" id="UP000069771">
    <property type="component" value="Chromosome"/>
</dbReference>
<dbReference type="AlphaFoldDB" id="A0A140DTK8"/>
<evidence type="ECO:0000313" key="2">
    <source>
        <dbReference type="Proteomes" id="UP000069771"/>
    </source>
</evidence>
<sequence length="40" mass="4293">MQAGTETKRQVKASAAASRRLLGSRPLPALWAIECIPEKG</sequence>
<organism evidence="1 2">
    <name type="scientific">Faecalibaculum rodentium</name>
    <dbReference type="NCBI Taxonomy" id="1702221"/>
    <lineage>
        <taxon>Bacteria</taxon>
        <taxon>Bacillati</taxon>
        <taxon>Bacillota</taxon>
        <taxon>Erysipelotrichia</taxon>
        <taxon>Erysipelotrichales</taxon>
        <taxon>Erysipelotrichaceae</taxon>
        <taxon>Faecalibaculum</taxon>
    </lineage>
</organism>
<gene>
    <name evidence="1" type="ORF">AALO17_08510</name>
</gene>
<dbReference type="STRING" id="1702221.AALO17_08510"/>
<keyword evidence="2" id="KW-1185">Reference proteome</keyword>